<feature type="domain" description="Myb-like" evidence="2">
    <location>
        <begin position="608"/>
        <end position="663"/>
    </location>
</feature>
<dbReference type="SMART" id="SM00717">
    <property type="entry name" value="SANT"/>
    <property type="match status" value="1"/>
</dbReference>
<keyword evidence="5" id="KW-1185">Reference proteome</keyword>
<feature type="domain" description="HTH myb-type" evidence="3">
    <location>
        <begin position="608"/>
        <end position="667"/>
    </location>
</feature>
<dbReference type="CDD" id="cd11660">
    <property type="entry name" value="SANT_TRF"/>
    <property type="match status" value="1"/>
</dbReference>
<accession>A0A8T0GP19</accession>
<name>A0A8T0GP19_CERPU</name>
<dbReference type="Pfam" id="PF00249">
    <property type="entry name" value="Myb_DNA-binding"/>
    <property type="match status" value="1"/>
</dbReference>
<evidence type="ECO:0000256" key="1">
    <source>
        <dbReference type="SAM" id="MobiDB-lite"/>
    </source>
</evidence>
<proteinExistence type="predicted"/>
<feature type="region of interest" description="Disordered" evidence="1">
    <location>
        <begin position="1"/>
        <end position="35"/>
    </location>
</feature>
<feature type="region of interest" description="Disordered" evidence="1">
    <location>
        <begin position="704"/>
        <end position="724"/>
    </location>
</feature>
<evidence type="ECO:0000313" key="4">
    <source>
        <dbReference type="EMBL" id="KAG0560760.1"/>
    </source>
</evidence>
<dbReference type="Gene3D" id="1.10.246.220">
    <property type="match status" value="1"/>
</dbReference>
<feature type="compositionally biased region" description="Acidic residues" evidence="1">
    <location>
        <begin position="1"/>
        <end position="10"/>
    </location>
</feature>
<dbReference type="InterPro" id="IPR017930">
    <property type="entry name" value="Myb_dom"/>
</dbReference>
<feature type="region of interest" description="Disordered" evidence="1">
    <location>
        <begin position="60"/>
        <end position="119"/>
    </location>
</feature>
<feature type="compositionally biased region" description="Basic and acidic residues" evidence="1">
    <location>
        <begin position="547"/>
        <end position="560"/>
    </location>
</feature>
<dbReference type="PANTHER" id="PTHR47122">
    <property type="entry name" value="MYB-LIKE DNA-BINDING DOMAIN CONTAINING PROTEIN, EXPRESSED"/>
    <property type="match status" value="1"/>
</dbReference>
<evidence type="ECO:0000259" key="3">
    <source>
        <dbReference type="PROSITE" id="PS51294"/>
    </source>
</evidence>
<dbReference type="InterPro" id="IPR001005">
    <property type="entry name" value="SANT/Myb"/>
</dbReference>
<dbReference type="InterPro" id="IPR009057">
    <property type="entry name" value="Homeodomain-like_sf"/>
</dbReference>
<dbReference type="PANTHER" id="PTHR47122:SF8">
    <property type="entry name" value="MYB-LIKE DOMAIN-CONTAINING PROTEIN"/>
    <property type="match status" value="1"/>
</dbReference>
<feature type="region of interest" description="Disordered" evidence="1">
    <location>
        <begin position="334"/>
        <end position="354"/>
    </location>
</feature>
<feature type="region of interest" description="Disordered" evidence="1">
    <location>
        <begin position="145"/>
        <end position="247"/>
    </location>
</feature>
<evidence type="ECO:0000313" key="5">
    <source>
        <dbReference type="Proteomes" id="UP000822688"/>
    </source>
</evidence>
<organism evidence="4 5">
    <name type="scientific">Ceratodon purpureus</name>
    <name type="common">Fire moss</name>
    <name type="synonym">Dicranum purpureum</name>
    <dbReference type="NCBI Taxonomy" id="3225"/>
    <lineage>
        <taxon>Eukaryota</taxon>
        <taxon>Viridiplantae</taxon>
        <taxon>Streptophyta</taxon>
        <taxon>Embryophyta</taxon>
        <taxon>Bryophyta</taxon>
        <taxon>Bryophytina</taxon>
        <taxon>Bryopsida</taxon>
        <taxon>Dicranidae</taxon>
        <taxon>Pseudoditrichales</taxon>
        <taxon>Ditrichaceae</taxon>
        <taxon>Ceratodon</taxon>
    </lineage>
</organism>
<dbReference type="PROSITE" id="PS50090">
    <property type="entry name" value="MYB_LIKE"/>
    <property type="match status" value="1"/>
</dbReference>
<feature type="compositionally biased region" description="Low complexity" evidence="1">
    <location>
        <begin position="709"/>
        <end position="718"/>
    </location>
</feature>
<sequence length="724" mass="78169">MAMLEATEDGSDTRPTPSRTEESPAAASKQSVDDRLVYKLVKVGDDGSVLPATEDEVFQSLVSGSGNGLSSFDPDGSDGGEDDEEDEEDEEEGEDDDEGTEYDTDDEDQDERDRHIPLQDLAAQRQKLRARLQVLDSMLLKVDAEAQQRQAAERDAAGNDLGHEDNYLSAGDGSGDKRHRRPNPKYFDFEGGEDAASGQPALSSSSGEPMLTPTKETAVSPRVTSGWGSHRSSVRSASTHRARSAVTQKPFMRTGAKVVSPGSMAPGMSSPVPHDDVSLDNLSIRELHEAFKSTYGRETSVKDKHWLKRQISAGWMRQRDAAFKSQLQLPSKLKTRLDQGSHAEQPLPSVSPTSVGAIERDAANEANGAEFHKDSAWNGLEGKGSQHGMTTPASVSTGGRFDVFNTGSLSSSGAARGQIALYGEVVNTGEPVGGKRQRKPNRKYIEEEAEAASGGTPVNDNRSPYGEPEGNGLDSSSNYFWRTVETDGPADMTFGRHGTLRGSTLRNASSKNMSVAHKPKLVSGIAKRKTEGRAAKLVKMAHSSRSTRQDSEGAVRKDELSGGPGDRASVLLPVVPFDPSSVLQPLPLDSRPENEQPIATVPTANGGTRRKHHRPWTLREVMTLVEGVARCGGGKWADIKKLAFSNVGYRTAVDLKDKWRNLLRASRAQLHPAKQGERKKQFTAAIPAPILARVRELAALQNQISPTAVSGSSTSRSGRTVHRK</sequence>
<gene>
    <name evidence="4" type="ORF">KC19_9G011000</name>
</gene>
<dbReference type="PROSITE" id="PS51294">
    <property type="entry name" value="HTH_MYB"/>
    <property type="match status" value="1"/>
</dbReference>
<dbReference type="SUPFAM" id="SSF46689">
    <property type="entry name" value="Homeodomain-like"/>
    <property type="match status" value="1"/>
</dbReference>
<feature type="region of interest" description="Disordered" evidence="1">
    <location>
        <begin position="447"/>
        <end position="477"/>
    </location>
</feature>
<feature type="compositionally biased region" description="Acidic residues" evidence="1">
    <location>
        <begin position="75"/>
        <end position="110"/>
    </location>
</feature>
<protein>
    <submittedName>
        <fullName evidence="4">Uncharacterized protein</fullName>
    </submittedName>
</protein>
<feature type="region of interest" description="Disordered" evidence="1">
    <location>
        <begin position="538"/>
        <end position="567"/>
    </location>
</feature>
<dbReference type="AlphaFoldDB" id="A0A8T0GP19"/>
<feature type="compositionally biased region" description="Low complexity" evidence="1">
    <location>
        <begin position="60"/>
        <end position="74"/>
    </location>
</feature>
<feature type="compositionally biased region" description="Basic and acidic residues" evidence="1">
    <location>
        <begin position="145"/>
        <end position="166"/>
    </location>
</feature>
<feature type="region of interest" description="Disordered" evidence="1">
    <location>
        <begin position="369"/>
        <end position="395"/>
    </location>
</feature>
<dbReference type="Proteomes" id="UP000822688">
    <property type="component" value="Chromosome 9"/>
</dbReference>
<feature type="compositionally biased region" description="Polar residues" evidence="1">
    <location>
        <begin position="214"/>
        <end position="237"/>
    </location>
</feature>
<feature type="region of interest" description="Disordered" evidence="1">
    <location>
        <begin position="588"/>
        <end position="612"/>
    </location>
</feature>
<reference evidence="4" key="1">
    <citation type="submission" date="2020-06" db="EMBL/GenBank/DDBJ databases">
        <title>WGS assembly of Ceratodon purpureus strain R40.</title>
        <authorList>
            <person name="Carey S.B."/>
            <person name="Jenkins J."/>
            <person name="Shu S."/>
            <person name="Lovell J.T."/>
            <person name="Sreedasyam A."/>
            <person name="Maumus F."/>
            <person name="Tiley G.P."/>
            <person name="Fernandez-Pozo N."/>
            <person name="Barry K."/>
            <person name="Chen C."/>
            <person name="Wang M."/>
            <person name="Lipzen A."/>
            <person name="Daum C."/>
            <person name="Saski C.A."/>
            <person name="Payton A.C."/>
            <person name="Mcbreen J.C."/>
            <person name="Conrad R.E."/>
            <person name="Kollar L.M."/>
            <person name="Olsson S."/>
            <person name="Huttunen S."/>
            <person name="Landis J.B."/>
            <person name="Wickett N.J."/>
            <person name="Johnson M.G."/>
            <person name="Rensing S.A."/>
            <person name="Grimwood J."/>
            <person name="Schmutz J."/>
            <person name="Mcdaniel S.F."/>
        </authorList>
    </citation>
    <scope>NUCLEOTIDE SEQUENCE</scope>
    <source>
        <strain evidence="4">R40</strain>
    </source>
</reference>
<dbReference type="EMBL" id="CM026430">
    <property type="protein sequence ID" value="KAG0560760.1"/>
    <property type="molecule type" value="Genomic_DNA"/>
</dbReference>
<evidence type="ECO:0000259" key="2">
    <source>
        <dbReference type="PROSITE" id="PS50090"/>
    </source>
</evidence>
<comment type="caution">
    <text evidence="4">The sequence shown here is derived from an EMBL/GenBank/DDBJ whole genome shotgun (WGS) entry which is preliminary data.</text>
</comment>